<dbReference type="EMBL" id="QXFU01000278">
    <property type="protein sequence ID" value="KAE9038030.1"/>
    <property type="molecule type" value="Genomic_DNA"/>
</dbReference>
<sequence length="375" mass="40392">MKAAIFLRVVILIACTLPDSASSDQELVQRTLQACEESLAARKLEERTVARRTEAIEKLRQERRQRRLDTSKHSSTIVTVNTTGTDLFGSSTGDVVEPDTITGPYYIKGNLIRDDMREDQEGVVMYIDVQVIDVSSCDPVKGMYVEFMHANATGVNSGVVVSTNGDSVDMSNLNATFLRGATPTDEDGVAQMVSIFPGHSADRATHLFFIGNYGGTVLENRTYMGGSVSHVAQFFFDQDLITSVEALPPYSTNNEPLTLNKDDGFLQQAIASGFDPIMTYALFGDTVDDGLFVWISVAVNMSAERDVAANSALSSKNSTLSMTSSDSSASGGATSITTTTANTASRTCKFGGFVALIVAFAPIFLELKYVNGPLL</sequence>
<comment type="caution">
    <text evidence="4">The sequence shown here is derived from an EMBL/GenBank/DDBJ whole genome shotgun (WGS) entry which is preliminary data.</text>
</comment>
<feature type="signal peptide" evidence="2">
    <location>
        <begin position="1"/>
        <end position="23"/>
    </location>
</feature>
<name>A0A6A3N7N4_9STRA</name>
<dbReference type="PANTHER" id="PTHR34315:SF1">
    <property type="entry name" value="INTRADIOL RING-CLEAVAGE DIOXYGENASES DOMAIN-CONTAINING PROTEIN-RELATED"/>
    <property type="match status" value="1"/>
</dbReference>
<evidence type="ECO:0008006" key="7">
    <source>
        <dbReference type="Google" id="ProtNLM"/>
    </source>
</evidence>
<dbReference type="EMBL" id="QXFV01000315">
    <property type="protein sequence ID" value="KAE9041389.1"/>
    <property type="molecule type" value="Genomic_DNA"/>
</dbReference>
<dbReference type="GO" id="GO:0005506">
    <property type="term" value="F:iron ion binding"/>
    <property type="evidence" value="ECO:0007669"/>
    <property type="project" value="InterPro"/>
</dbReference>
<evidence type="ECO:0000313" key="4">
    <source>
        <dbReference type="EMBL" id="KAE9041389.1"/>
    </source>
</evidence>
<dbReference type="CDD" id="cd03457">
    <property type="entry name" value="intradiol_dioxygenase_like"/>
    <property type="match status" value="1"/>
</dbReference>
<accession>A0A6A3N7N4</accession>
<feature type="region of interest" description="Disordered" evidence="1">
    <location>
        <begin position="317"/>
        <end position="336"/>
    </location>
</feature>
<evidence type="ECO:0000313" key="5">
    <source>
        <dbReference type="Proteomes" id="UP000429607"/>
    </source>
</evidence>
<dbReference type="InterPro" id="IPR015889">
    <property type="entry name" value="Intradiol_dOase_core"/>
</dbReference>
<dbReference type="Proteomes" id="UP000429607">
    <property type="component" value="Unassembled WGS sequence"/>
</dbReference>
<reference evidence="5 6" key="1">
    <citation type="submission" date="2018-09" db="EMBL/GenBank/DDBJ databases">
        <title>Genomic investigation of the strawberry pathogen Phytophthora fragariae indicates pathogenicity is determined by transcriptional variation in three key races.</title>
        <authorList>
            <person name="Adams T.M."/>
            <person name="Armitage A.D."/>
            <person name="Sobczyk M.K."/>
            <person name="Bates H.J."/>
            <person name="Dunwell J.M."/>
            <person name="Nellist C.F."/>
            <person name="Harrison R.J."/>
        </authorList>
    </citation>
    <scope>NUCLEOTIDE SEQUENCE [LARGE SCALE GENOMIC DNA]</scope>
    <source>
        <strain evidence="4 5">SCRP249</strain>
        <strain evidence="3 6">SCRP324</strain>
    </source>
</reference>
<proteinExistence type="predicted"/>
<organism evidence="4 5">
    <name type="scientific">Phytophthora rubi</name>
    <dbReference type="NCBI Taxonomy" id="129364"/>
    <lineage>
        <taxon>Eukaryota</taxon>
        <taxon>Sar</taxon>
        <taxon>Stramenopiles</taxon>
        <taxon>Oomycota</taxon>
        <taxon>Peronosporomycetes</taxon>
        <taxon>Peronosporales</taxon>
        <taxon>Peronosporaceae</taxon>
        <taxon>Phytophthora</taxon>
    </lineage>
</organism>
<dbReference type="Gene3D" id="2.60.130.10">
    <property type="entry name" value="Aromatic compound dioxygenase"/>
    <property type="match status" value="1"/>
</dbReference>
<keyword evidence="2" id="KW-0732">Signal</keyword>
<dbReference type="AlphaFoldDB" id="A0A6A3N7N4"/>
<evidence type="ECO:0000256" key="2">
    <source>
        <dbReference type="SAM" id="SignalP"/>
    </source>
</evidence>
<evidence type="ECO:0000256" key="1">
    <source>
        <dbReference type="SAM" id="MobiDB-lite"/>
    </source>
</evidence>
<dbReference type="OrthoDB" id="121380at2759"/>
<protein>
    <recommendedName>
        <fullName evidence="7">Intradiol ring-cleavage dioxygenases domain-containing protein</fullName>
    </recommendedName>
</protein>
<dbReference type="PANTHER" id="PTHR34315">
    <property type="match status" value="1"/>
</dbReference>
<dbReference type="Proteomes" id="UP000435112">
    <property type="component" value="Unassembled WGS sequence"/>
</dbReference>
<gene>
    <name evidence="4" type="ORF">PR001_g6637</name>
    <name evidence="3" type="ORF">PR002_g6240</name>
</gene>
<feature type="chain" id="PRO_5036165278" description="Intradiol ring-cleavage dioxygenases domain-containing protein" evidence="2">
    <location>
        <begin position="24"/>
        <end position="375"/>
    </location>
</feature>
<dbReference type="SUPFAM" id="SSF49482">
    <property type="entry name" value="Aromatic compound dioxygenase"/>
    <property type="match status" value="1"/>
</dbReference>
<evidence type="ECO:0000313" key="3">
    <source>
        <dbReference type="EMBL" id="KAE9038030.1"/>
    </source>
</evidence>
<dbReference type="GO" id="GO:0016702">
    <property type="term" value="F:oxidoreductase activity, acting on single donors with incorporation of molecular oxygen, incorporation of two atoms of oxygen"/>
    <property type="evidence" value="ECO:0007669"/>
    <property type="project" value="InterPro"/>
</dbReference>
<evidence type="ECO:0000313" key="6">
    <source>
        <dbReference type="Proteomes" id="UP000435112"/>
    </source>
</evidence>